<dbReference type="SUPFAM" id="SSF47240">
    <property type="entry name" value="Ferritin-like"/>
    <property type="match status" value="1"/>
</dbReference>
<dbReference type="AlphaFoldDB" id="A0A1H0KJB8"/>
<dbReference type="Pfam" id="PF13668">
    <property type="entry name" value="Ferritin_2"/>
    <property type="match status" value="1"/>
</dbReference>
<dbReference type="InterPro" id="IPR009078">
    <property type="entry name" value="Ferritin-like_SF"/>
</dbReference>
<keyword evidence="2" id="KW-1185">Reference proteome</keyword>
<reference evidence="2" key="1">
    <citation type="submission" date="2016-10" db="EMBL/GenBank/DDBJ databases">
        <authorList>
            <person name="Varghese N."/>
            <person name="Submissions S."/>
        </authorList>
    </citation>
    <scope>NUCLEOTIDE SEQUENCE [LARGE SCALE GENOMIC DNA]</scope>
    <source>
        <strain evidence="2">BL47</strain>
    </source>
</reference>
<organism evidence="1 2">
    <name type="scientific">Methylobacterium phyllostachyos</name>
    <dbReference type="NCBI Taxonomy" id="582672"/>
    <lineage>
        <taxon>Bacteria</taxon>
        <taxon>Pseudomonadati</taxon>
        <taxon>Pseudomonadota</taxon>
        <taxon>Alphaproteobacteria</taxon>
        <taxon>Hyphomicrobiales</taxon>
        <taxon>Methylobacteriaceae</taxon>
        <taxon>Methylobacterium</taxon>
    </lineage>
</organism>
<accession>A0A1H0KJB8</accession>
<name>A0A1H0KJB8_9HYPH</name>
<dbReference type="Proteomes" id="UP000198704">
    <property type="component" value="Unassembled WGS sequence"/>
</dbReference>
<dbReference type="EMBL" id="FNHS01000027">
    <property type="protein sequence ID" value="SDO56038.1"/>
    <property type="molecule type" value="Genomic_DNA"/>
</dbReference>
<dbReference type="STRING" id="582672.SAMN05216360_12738"/>
<sequence length="224" mass="23604">MTAFMPAAPTLIDALDPDLTARMTSRRGLFTRAAGTLGALASAPTLLAVASTEVFAQGLPGQVVDVLRFALTLEYLEAEFYRTALATPRLIPARYRAVFTQLARHEAEHVRLLQGALGGAAIPPPAFDFTGKGKYPDVFANFDTFTTLSSTFEDLGVAAYKGQAGNLQGTPVLTTALQIHSVEARHAAEVRRVRGFVGWDGAFDAPLTKAAVLAAAAPFLAGGA</sequence>
<proteinExistence type="predicted"/>
<dbReference type="RefSeq" id="WP_208859125.1">
    <property type="nucleotide sequence ID" value="NZ_FNHS01000027.1"/>
</dbReference>
<protein>
    <submittedName>
        <fullName evidence="1">Ferritin-like domain-containing protein</fullName>
    </submittedName>
</protein>
<evidence type="ECO:0000313" key="1">
    <source>
        <dbReference type="EMBL" id="SDO56038.1"/>
    </source>
</evidence>
<evidence type="ECO:0000313" key="2">
    <source>
        <dbReference type="Proteomes" id="UP000198704"/>
    </source>
</evidence>
<gene>
    <name evidence="1" type="ORF">SAMN05216360_12738</name>
</gene>